<dbReference type="InterPro" id="IPR002890">
    <property type="entry name" value="MG2"/>
</dbReference>
<gene>
    <name evidence="3" type="ORF">RRG08_050865</name>
</gene>
<dbReference type="EMBL" id="JAWDGP010004156">
    <property type="protein sequence ID" value="KAK3767314.1"/>
    <property type="molecule type" value="Genomic_DNA"/>
</dbReference>
<dbReference type="Pfam" id="PF00207">
    <property type="entry name" value="A2M"/>
    <property type="match status" value="1"/>
</dbReference>
<dbReference type="InterPro" id="IPR011625">
    <property type="entry name" value="A2M_N_BRD"/>
</dbReference>
<dbReference type="Proteomes" id="UP001283361">
    <property type="component" value="Unassembled WGS sequence"/>
</dbReference>
<dbReference type="Gene3D" id="2.60.40.10">
    <property type="entry name" value="Immunoglobulins"/>
    <property type="match status" value="2"/>
</dbReference>
<proteinExistence type="predicted"/>
<accession>A0AAE0ZDA7</accession>
<evidence type="ECO:0008006" key="5">
    <source>
        <dbReference type="Google" id="ProtNLM"/>
    </source>
</evidence>
<keyword evidence="4" id="KW-1185">Reference proteome</keyword>
<feature type="domain" description="Alpha-2-macroglobulin bait region" evidence="1">
    <location>
        <begin position="515"/>
        <end position="666"/>
    </location>
</feature>
<evidence type="ECO:0000259" key="2">
    <source>
        <dbReference type="SMART" id="SM01360"/>
    </source>
</evidence>
<dbReference type="InterPro" id="IPR041555">
    <property type="entry name" value="MG3"/>
</dbReference>
<dbReference type="Pfam" id="PF07703">
    <property type="entry name" value="A2M_BRD"/>
    <property type="match status" value="1"/>
</dbReference>
<evidence type="ECO:0000313" key="3">
    <source>
        <dbReference type="EMBL" id="KAK3767314.1"/>
    </source>
</evidence>
<reference evidence="3" key="1">
    <citation type="journal article" date="2023" name="G3 (Bethesda)">
        <title>A reference genome for the long-term kleptoplast-retaining sea slug Elysia crispata morphotype clarki.</title>
        <authorList>
            <person name="Eastman K.E."/>
            <person name="Pendleton A.L."/>
            <person name="Shaikh M.A."/>
            <person name="Suttiyut T."/>
            <person name="Ogas R."/>
            <person name="Tomko P."/>
            <person name="Gavelis G."/>
            <person name="Widhalm J.R."/>
            <person name="Wisecaver J.H."/>
        </authorList>
    </citation>
    <scope>NUCLEOTIDE SEQUENCE</scope>
    <source>
        <strain evidence="3">ECLA1</strain>
    </source>
</reference>
<dbReference type="Gene3D" id="2.60.40.1940">
    <property type="match status" value="1"/>
</dbReference>
<dbReference type="InterPro" id="IPR013783">
    <property type="entry name" value="Ig-like_fold"/>
</dbReference>
<dbReference type="PANTHER" id="PTHR11412:SF166">
    <property type="entry name" value="NTR DOMAIN-CONTAINING PROTEIN"/>
    <property type="match status" value="1"/>
</dbReference>
<dbReference type="Gene3D" id="2.60.40.1930">
    <property type="match status" value="3"/>
</dbReference>
<evidence type="ECO:0000259" key="1">
    <source>
        <dbReference type="SMART" id="SM01359"/>
    </source>
</evidence>
<organism evidence="3 4">
    <name type="scientific">Elysia crispata</name>
    <name type="common">lettuce slug</name>
    <dbReference type="NCBI Taxonomy" id="231223"/>
    <lineage>
        <taxon>Eukaryota</taxon>
        <taxon>Metazoa</taxon>
        <taxon>Spiralia</taxon>
        <taxon>Lophotrochozoa</taxon>
        <taxon>Mollusca</taxon>
        <taxon>Gastropoda</taxon>
        <taxon>Heterobranchia</taxon>
        <taxon>Euthyneura</taxon>
        <taxon>Panpulmonata</taxon>
        <taxon>Sacoglossa</taxon>
        <taxon>Placobranchoidea</taxon>
        <taxon>Plakobranchidae</taxon>
        <taxon>Elysia</taxon>
    </lineage>
</organism>
<protein>
    <recommendedName>
        <fullName evidence="5">Alpha-2-macroglobulin bait region domain-containing protein</fullName>
    </recommendedName>
</protein>
<dbReference type="Pfam" id="PF17791">
    <property type="entry name" value="MG3"/>
    <property type="match status" value="1"/>
</dbReference>
<evidence type="ECO:0000313" key="4">
    <source>
        <dbReference type="Proteomes" id="UP001283361"/>
    </source>
</evidence>
<dbReference type="SMART" id="SM01360">
    <property type="entry name" value="A2M"/>
    <property type="match status" value="1"/>
</dbReference>
<dbReference type="InterPro" id="IPR050473">
    <property type="entry name" value="A2M/Complement_sys"/>
</dbReference>
<dbReference type="Gene3D" id="6.20.50.160">
    <property type="match status" value="1"/>
</dbReference>
<dbReference type="PANTHER" id="PTHR11412">
    <property type="entry name" value="MACROGLOBULIN / COMPLEMENT"/>
    <property type="match status" value="1"/>
</dbReference>
<feature type="domain" description="Alpha-2-macroglobulin" evidence="2">
    <location>
        <begin position="769"/>
        <end position="859"/>
    </location>
</feature>
<dbReference type="InterPro" id="IPR001599">
    <property type="entry name" value="Macroglobln_a2"/>
</dbReference>
<sequence length="933" mass="107977">MAMLEQGTLPVEWVKCCTILYARDSIPKGRKYFRKRIKNYVKNGYQKNKKLRKWKSYKKKYQTSSEMGHWLIQVQRLIWLLHFVNIASSTKFVATFPMHPYTDINITATVKAIGVSTPGENVTLTYRKADDTSFIFNWKELYFNFDKEQTWDVVFPRKRIQEDGVAFWIGNISRKLDFFTDYSIFIQTDKPMYRPGEIARYRIVAVDEYQILSKYPIHVAIKEPGNIIFQRMKYTAEMSFSGLTFQLPLRATEGIWSISANIGGKSGKSSKVKTVQFEVREYVLPRFSAELKISTDVITPQTNWVTFSISGRYVFNRPLQGKVEMQLGVWDPDSGVHFLPHSYKAELKSGKTRAKFRLIRVFPSDQEFPKDKRLYVSVNVTEDGTGENVTIVDTSVFLSHTSYMIDFDAADKHFKPGFSYTLKGQIRSVSGLPRSISKRDLNVEIYLEDKNGHEIKTIRLYKNTNEEGRFLETFDVSFDTDKMEIWVGLLDWDRHAFISNMYYPTKLKTLTNQYVHVSLDDDPFNRLSVGQYQVMFSPAPRSEFRRTYITVQILSKGQVLRTTSFPRYPRGSYYGYLPKSLVPLSQGVTVLAYHYATLGNKSEFIVDSLHVQPTTECDEEIKLKVNCRDVWNKMTFEPKHQLNLYLKGKPYSIVRLLAVDEAALLLNDKQDLTRKSFVQEVKPHGQGKWEGDGDYFGTKSKNPGLQYLFYDTEHAHYTSLPGISYSGRVKKIGNNTEKNRCPHLPHTQRRENKRNVAEPFKDRKYFPESWLHEEVQLNRNGWANIERVLPDSLTTWNLVAVSLSPDRGVCVSKPLRLHVQKLLFADVRLPSKVKRLEEVEVKVVIFNYHRSSKRVQVVVKGVDGIRLRSDNSLTGFEDQQTFSATVPSSGKVTRVDKMVAPKRNGLFILRVDVQEMPSKKQRDVVHTLVWVTG</sequence>
<dbReference type="GO" id="GO:0004866">
    <property type="term" value="F:endopeptidase inhibitor activity"/>
    <property type="evidence" value="ECO:0007669"/>
    <property type="project" value="InterPro"/>
</dbReference>
<dbReference type="AlphaFoldDB" id="A0AAE0ZDA7"/>
<dbReference type="Pfam" id="PF01835">
    <property type="entry name" value="MG2"/>
    <property type="match status" value="1"/>
</dbReference>
<dbReference type="Gene3D" id="2.20.130.20">
    <property type="match status" value="1"/>
</dbReference>
<dbReference type="SMART" id="SM01359">
    <property type="entry name" value="A2M_N_2"/>
    <property type="match status" value="1"/>
</dbReference>
<name>A0AAE0ZDA7_9GAST</name>
<comment type="caution">
    <text evidence="3">The sequence shown here is derived from an EMBL/GenBank/DDBJ whole genome shotgun (WGS) entry which is preliminary data.</text>
</comment>